<dbReference type="Gene3D" id="2.60.98.20">
    <property type="entry name" value="Flagellar hook protein FlgE"/>
    <property type="match status" value="1"/>
</dbReference>
<sequence>MFDTINIGTTGLLTHAQGLRTVGNNLANVNTPGFKSGQLAFTDLFNQGAGGGQPEGPGTGGSGTGLGTLGTHINFKAGLDTSTGNPLDLNIDGNGFYAIERDGQILYTRAGGFHFDEKGILVNAAGEHVKALADGKLVDVNVETLNHSAPKATAKVTFHGNLTSTVTTPPINPSLRSIAVYDADGVNRPINLSFKNTGGGAFEVTVTDAAGATLTTGTIKFASGFPVADANSVSFSYAPAGTQAFDVRLDFSDNVTSLVDQTTLSMASQDGYTAGVRTDQSIDGNGTIKLFYSNGQTGDGPRLALANFRSASELEERSGSAFALKEGGQATYGHAGDATFGTLRAGHLEGSNVDLAEEFGNLILMQRGYQASSHVISTANEMIQQLFDMARR</sequence>
<evidence type="ECO:0000259" key="7">
    <source>
        <dbReference type="Pfam" id="PF22692"/>
    </source>
</evidence>
<name>A0ABX0PD68_9BURK</name>
<dbReference type="Proteomes" id="UP000716322">
    <property type="component" value="Unassembled WGS sequence"/>
</dbReference>
<evidence type="ECO:0000313" key="9">
    <source>
        <dbReference type="Proteomes" id="UP000716322"/>
    </source>
</evidence>
<dbReference type="SUPFAM" id="SSF117143">
    <property type="entry name" value="Flagellar hook protein flgE"/>
    <property type="match status" value="1"/>
</dbReference>
<accession>A0ABX0PD68</accession>
<dbReference type="NCBIfam" id="TIGR03506">
    <property type="entry name" value="FlgEFG_subfam"/>
    <property type="match status" value="1"/>
</dbReference>
<dbReference type="InterPro" id="IPR001444">
    <property type="entry name" value="Flag_bb_rod_N"/>
</dbReference>
<comment type="similarity">
    <text evidence="2 4">Belongs to the flagella basal body rod proteins family.</text>
</comment>
<evidence type="ECO:0000313" key="8">
    <source>
        <dbReference type="EMBL" id="NIA55047.1"/>
    </source>
</evidence>
<dbReference type="Pfam" id="PF00460">
    <property type="entry name" value="Flg_bb_rod"/>
    <property type="match status" value="1"/>
</dbReference>
<comment type="function">
    <text evidence="4">A flexible structure which links the flagellar filament to the drive apparatus in the basal body.</text>
</comment>
<dbReference type="InterPro" id="IPR010930">
    <property type="entry name" value="Flg_bb/hook_C_dom"/>
</dbReference>
<dbReference type="Pfam" id="PF06429">
    <property type="entry name" value="Flg_bbr_C"/>
    <property type="match status" value="1"/>
</dbReference>
<dbReference type="InterPro" id="IPR019776">
    <property type="entry name" value="Flagellar_basal_body_rod_CS"/>
</dbReference>
<keyword evidence="8" id="KW-0282">Flagellum</keyword>
<evidence type="ECO:0000256" key="2">
    <source>
        <dbReference type="ARBA" id="ARBA00009677"/>
    </source>
</evidence>
<evidence type="ECO:0000259" key="6">
    <source>
        <dbReference type="Pfam" id="PF06429"/>
    </source>
</evidence>
<comment type="caution">
    <text evidence="8">The sequence shown here is derived from an EMBL/GenBank/DDBJ whole genome shotgun (WGS) entry which is preliminary data.</text>
</comment>
<feature type="domain" description="Flagellar basal body rod protein N-terminal" evidence="5">
    <location>
        <begin position="5"/>
        <end position="35"/>
    </location>
</feature>
<dbReference type="Pfam" id="PF22692">
    <property type="entry name" value="LlgE_F_G_D1"/>
    <property type="match status" value="1"/>
</dbReference>
<protein>
    <recommendedName>
        <fullName evidence="4">Flagellar hook protein FlgE</fullName>
    </recommendedName>
</protein>
<dbReference type="RefSeq" id="WP_166860078.1">
    <property type="nucleotide sequence ID" value="NZ_JAAQOM010000009.1"/>
</dbReference>
<reference evidence="8 9" key="1">
    <citation type="submission" date="2020-03" db="EMBL/GenBank/DDBJ databases">
        <title>Genome sequence of strain Massilia sp. TW-1.</title>
        <authorList>
            <person name="Chaudhary D.K."/>
        </authorList>
    </citation>
    <scope>NUCLEOTIDE SEQUENCE [LARGE SCALE GENOMIC DNA]</scope>
    <source>
        <strain evidence="8 9">TW-1</strain>
    </source>
</reference>
<gene>
    <name evidence="8" type="ORF">HAV22_15530</name>
</gene>
<dbReference type="EMBL" id="JAAQOM010000009">
    <property type="protein sequence ID" value="NIA55047.1"/>
    <property type="molecule type" value="Genomic_DNA"/>
</dbReference>
<evidence type="ECO:0000256" key="1">
    <source>
        <dbReference type="ARBA" id="ARBA00004117"/>
    </source>
</evidence>
<dbReference type="InterPro" id="IPR020013">
    <property type="entry name" value="Flagellar_FlgE/F/G"/>
</dbReference>
<keyword evidence="9" id="KW-1185">Reference proteome</keyword>
<keyword evidence="8" id="KW-0969">Cilium</keyword>
<keyword evidence="8" id="KW-0966">Cell projection</keyword>
<evidence type="ECO:0000256" key="4">
    <source>
        <dbReference type="RuleBase" id="RU362116"/>
    </source>
</evidence>
<dbReference type="PROSITE" id="PS00588">
    <property type="entry name" value="FLAGELLA_BB_ROD"/>
    <property type="match status" value="1"/>
</dbReference>
<organism evidence="8 9">
    <name type="scientific">Telluria antibiotica</name>
    <dbReference type="NCBI Taxonomy" id="2717319"/>
    <lineage>
        <taxon>Bacteria</taxon>
        <taxon>Pseudomonadati</taxon>
        <taxon>Pseudomonadota</taxon>
        <taxon>Betaproteobacteria</taxon>
        <taxon>Burkholderiales</taxon>
        <taxon>Oxalobacteraceae</taxon>
        <taxon>Telluria group</taxon>
        <taxon>Telluria</taxon>
    </lineage>
</organism>
<feature type="domain" description="Flagellar basal-body/hook protein C-terminal" evidence="6">
    <location>
        <begin position="345"/>
        <end position="387"/>
    </location>
</feature>
<proteinExistence type="inferred from homology"/>
<keyword evidence="3 4" id="KW-0975">Bacterial flagellum</keyword>
<dbReference type="InterPro" id="IPR037925">
    <property type="entry name" value="FlgE/F/G-like"/>
</dbReference>
<dbReference type="InterPro" id="IPR053967">
    <property type="entry name" value="LlgE_F_G-like_D1"/>
</dbReference>
<dbReference type="PANTHER" id="PTHR30435:SF1">
    <property type="entry name" value="FLAGELLAR HOOK PROTEIN FLGE"/>
    <property type="match status" value="1"/>
</dbReference>
<evidence type="ECO:0000256" key="3">
    <source>
        <dbReference type="ARBA" id="ARBA00023143"/>
    </source>
</evidence>
<dbReference type="PANTHER" id="PTHR30435">
    <property type="entry name" value="FLAGELLAR PROTEIN"/>
    <property type="match status" value="1"/>
</dbReference>
<evidence type="ECO:0000259" key="5">
    <source>
        <dbReference type="Pfam" id="PF00460"/>
    </source>
</evidence>
<comment type="subcellular location">
    <subcellularLocation>
        <location evidence="1 4">Bacterial flagellum basal body</location>
    </subcellularLocation>
</comment>
<feature type="domain" description="Flagellar hook protein FlgE/F/G-like D1" evidence="7">
    <location>
        <begin position="91"/>
        <end position="144"/>
    </location>
</feature>
<dbReference type="InterPro" id="IPR037058">
    <property type="entry name" value="Falgellar_hook_FlgE_sf"/>
</dbReference>